<feature type="compositionally biased region" description="Polar residues" evidence="1">
    <location>
        <begin position="170"/>
        <end position="180"/>
    </location>
</feature>
<dbReference type="Pfam" id="PF09923">
    <property type="entry name" value="DUF2155"/>
    <property type="match status" value="1"/>
</dbReference>
<accession>A0A8J7M439</accession>
<reference evidence="3" key="1">
    <citation type="submission" date="2020-12" db="EMBL/GenBank/DDBJ databases">
        <title>Bacterial taxonomy.</title>
        <authorList>
            <person name="Pan X."/>
        </authorList>
    </citation>
    <scope>NUCLEOTIDE SEQUENCE</scope>
    <source>
        <strain evidence="3">M0105</strain>
    </source>
</reference>
<feature type="region of interest" description="Disordered" evidence="1">
    <location>
        <begin position="32"/>
        <end position="181"/>
    </location>
</feature>
<feature type="chain" id="PRO_5035309390" evidence="2">
    <location>
        <begin position="25"/>
        <end position="295"/>
    </location>
</feature>
<dbReference type="Proteomes" id="UP000655420">
    <property type="component" value="Unassembled WGS sequence"/>
</dbReference>
<feature type="signal peptide" evidence="2">
    <location>
        <begin position="1"/>
        <end position="24"/>
    </location>
</feature>
<keyword evidence="2" id="KW-0732">Signal</keyword>
<organism evidence="3 4">
    <name type="scientific">Thermohalobaculum xanthum</name>
    <dbReference type="NCBI Taxonomy" id="2753746"/>
    <lineage>
        <taxon>Bacteria</taxon>
        <taxon>Pseudomonadati</taxon>
        <taxon>Pseudomonadota</taxon>
        <taxon>Alphaproteobacteria</taxon>
        <taxon>Rhodobacterales</taxon>
        <taxon>Paracoccaceae</taxon>
        <taxon>Thermohalobaculum</taxon>
    </lineage>
</organism>
<sequence>MRSTLFIAAILTAGLAGPAWHAAAQDQGSTIETAPLEPLRPRLPGGTIVGPETRPSLPEGVTVATPPQTAAPGVQEPGVTPGQGALGEAPSGEGAAVEVVTPGQGAATEGAGPDGAAAEAVAPSDGTAPQGAPGTVGEGGVAVGAATTIVPPESEEAPATDLFKRAPPGTGTTLGPQSPQLIDPVSRIDAPGATLRQLDKLTGEISTFDLTAGAETEVDRLRVALVECRLPSDGTTSNHIAFLRVWDTKHPDEPPVFSGWMFADSPALSAMDHPRYDVWLIHCTTVPGSASAEKP</sequence>
<gene>
    <name evidence="3" type="ORF">H0I76_02185</name>
</gene>
<dbReference type="RefSeq" id="WP_200606390.1">
    <property type="nucleotide sequence ID" value="NZ_JAEHHL010000001.1"/>
</dbReference>
<proteinExistence type="predicted"/>
<dbReference type="EMBL" id="JAEHHL010000001">
    <property type="protein sequence ID" value="MBK0397986.1"/>
    <property type="molecule type" value="Genomic_DNA"/>
</dbReference>
<dbReference type="InterPro" id="IPR019225">
    <property type="entry name" value="DUF2155"/>
</dbReference>
<evidence type="ECO:0000313" key="3">
    <source>
        <dbReference type="EMBL" id="MBK0397986.1"/>
    </source>
</evidence>
<evidence type="ECO:0000313" key="4">
    <source>
        <dbReference type="Proteomes" id="UP000655420"/>
    </source>
</evidence>
<evidence type="ECO:0000256" key="1">
    <source>
        <dbReference type="SAM" id="MobiDB-lite"/>
    </source>
</evidence>
<feature type="compositionally biased region" description="Low complexity" evidence="1">
    <location>
        <begin position="143"/>
        <end position="152"/>
    </location>
</feature>
<feature type="compositionally biased region" description="Low complexity" evidence="1">
    <location>
        <begin position="105"/>
        <end position="133"/>
    </location>
</feature>
<protein>
    <submittedName>
        <fullName evidence="3">DUF2155 domain-containing protein</fullName>
    </submittedName>
</protein>
<dbReference type="AlphaFoldDB" id="A0A8J7M439"/>
<keyword evidence="4" id="KW-1185">Reference proteome</keyword>
<comment type="caution">
    <text evidence="3">The sequence shown here is derived from an EMBL/GenBank/DDBJ whole genome shotgun (WGS) entry which is preliminary data.</text>
</comment>
<name>A0A8J7M439_9RHOB</name>
<evidence type="ECO:0000256" key="2">
    <source>
        <dbReference type="SAM" id="SignalP"/>
    </source>
</evidence>